<evidence type="ECO:0000256" key="2">
    <source>
        <dbReference type="ARBA" id="ARBA00008160"/>
    </source>
</evidence>
<feature type="region of interest" description="Disordered" evidence="9">
    <location>
        <begin position="175"/>
        <end position="207"/>
    </location>
</feature>
<comment type="subcellular location">
    <subcellularLocation>
        <location evidence="1">Golgi apparatus membrane</location>
        <topology evidence="1">Multi-pass membrane protein</topology>
    </subcellularLocation>
</comment>
<dbReference type="GO" id="GO:0034067">
    <property type="term" value="P:protein localization to Golgi apparatus"/>
    <property type="evidence" value="ECO:0007669"/>
    <property type="project" value="TreeGrafter"/>
</dbReference>
<evidence type="ECO:0000256" key="6">
    <source>
        <dbReference type="ARBA" id="ARBA00022989"/>
    </source>
</evidence>
<dbReference type="InterPro" id="IPR019185">
    <property type="entry name" value="Integral_membrane_SYS1-rel"/>
</dbReference>
<dbReference type="GO" id="GO:0043001">
    <property type="term" value="P:Golgi to plasma membrane protein transport"/>
    <property type="evidence" value="ECO:0007669"/>
    <property type="project" value="TreeGrafter"/>
</dbReference>
<evidence type="ECO:0000256" key="9">
    <source>
        <dbReference type="SAM" id="MobiDB-lite"/>
    </source>
</evidence>
<feature type="transmembrane region" description="Helical" evidence="10">
    <location>
        <begin position="99"/>
        <end position="117"/>
    </location>
</feature>
<sequence>MARRRRPPRPGALADLAPLRILTQILSLQVCYYMVAVILIVFTTIVAGQHPNPDLFFNWHALRADVTTGWTLGLCWMLDSLITVIPILLLIARSKLVPDFAITIHLIHLLVTSLYTRAIPTTIYWWLIQICSAALMTGLGVWACQWRELQPMLFGGNDGKQQNAQSLQANGAAVEEGEGFEMGSGRSRGRDGAGTYEMVGMENREGG</sequence>
<evidence type="ECO:0000256" key="3">
    <source>
        <dbReference type="ARBA" id="ARBA00022448"/>
    </source>
</evidence>
<comment type="similarity">
    <text evidence="2">Belongs to the SYS1 family.</text>
</comment>
<feature type="transmembrane region" description="Helical" evidence="10">
    <location>
        <begin position="123"/>
        <end position="144"/>
    </location>
</feature>
<evidence type="ECO:0000256" key="1">
    <source>
        <dbReference type="ARBA" id="ARBA00004653"/>
    </source>
</evidence>
<organism evidence="11 12">
    <name type="scientific">Teratosphaeria nubilosa</name>
    <dbReference type="NCBI Taxonomy" id="161662"/>
    <lineage>
        <taxon>Eukaryota</taxon>
        <taxon>Fungi</taxon>
        <taxon>Dikarya</taxon>
        <taxon>Ascomycota</taxon>
        <taxon>Pezizomycotina</taxon>
        <taxon>Dothideomycetes</taxon>
        <taxon>Dothideomycetidae</taxon>
        <taxon>Mycosphaerellales</taxon>
        <taxon>Teratosphaeriaceae</taxon>
        <taxon>Teratosphaeria</taxon>
    </lineage>
</organism>
<keyword evidence="5" id="KW-0653">Protein transport</keyword>
<keyword evidence="12" id="KW-1185">Reference proteome</keyword>
<dbReference type="EMBL" id="ML995930">
    <property type="protein sequence ID" value="KAF2764298.1"/>
    <property type="molecule type" value="Genomic_DNA"/>
</dbReference>
<dbReference type="Pfam" id="PF09801">
    <property type="entry name" value="SYS1"/>
    <property type="match status" value="1"/>
</dbReference>
<gene>
    <name evidence="11" type="ORF">EJ03DRAFT_282325</name>
</gene>
<dbReference type="Proteomes" id="UP000799436">
    <property type="component" value="Unassembled WGS sequence"/>
</dbReference>
<reference evidence="11" key="1">
    <citation type="journal article" date="2020" name="Stud. Mycol.">
        <title>101 Dothideomycetes genomes: a test case for predicting lifestyles and emergence of pathogens.</title>
        <authorList>
            <person name="Haridas S."/>
            <person name="Albert R."/>
            <person name="Binder M."/>
            <person name="Bloem J."/>
            <person name="Labutti K."/>
            <person name="Salamov A."/>
            <person name="Andreopoulos B."/>
            <person name="Baker S."/>
            <person name="Barry K."/>
            <person name="Bills G."/>
            <person name="Bluhm B."/>
            <person name="Cannon C."/>
            <person name="Castanera R."/>
            <person name="Culley D."/>
            <person name="Daum C."/>
            <person name="Ezra D."/>
            <person name="Gonzalez J."/>
            <person name="Henrissat B."/>
            <person name="Kuo A."/>
            <person name="Liang C."/>
            <person name="Lipzen A."/>
            <person name="Lutzoni F."/>
            <person name="Magnuson J."/>
            <person name="Mondo S."/>
            <person name="Nolan M."/>
            <person name="Ohm R."/>
            <person name="Pangilinan J."/>
            <person name="Park H.-J."/>
            <person name="Ramirez L."/>
            <person name="Alfaro M."/>
            <person name="Sun H."/>
            <person name="Tritt A."/>
            <person name="Yoshinaga Y."/>
            <person name="Zwiers L.-H."/>
            <person name="Turgeon B."/>
            <person name="Goodwin S."/>
            <person name="Spatafora J."/>
            <person name="Crous P."/>
            <person name="Grigoriev I."/>
        </authorList>
    </citation>
    <scope>NUCLEOTIDE SEQUENCE</scope>
    <source>
        <strain evidence="11">CBS 116005</strain>
    </source>
</reference>
<evidence type="ECO:0000256" key="10">
    <source>
        <dbReference type="SAM" id="Phobius"/>
    </source>
</evidence>
<evidence type="ECO:0000256" key="7">
    <source>
        <dbReference type="ARBA" id="ARBA00023034"/>
    </source>
</evidence>
<evidence type="ECO:0000313" key="11">
    <source>
        <dbReference type="EMBL" id="KAF2764298.1"/>
    </source>
</evidence>
<dbReference type="PANTHER" id="PTHR12952:SF0">
    <property type="entry name" value="PROTEIN SYS1 HOMOLOG"/>
    <property type="match status" value="1"/>
</dbReference>
<keyword evidence="3" id="KW-0813">Transport</keyword>
<evidence type="ECO:0000313" key="12">
    <source>
        <dbReference type="Proteomes" id="UP000799436"/>
    </source>
</evidence>
<keyword evidence="7" id="KW-0333">Golgi apparatus</keyword>
<keyword evidence="6 10" id="KW-1133">Transmembrane helix</keyword>
<keyword evidence="4 10" id="KW-0812">Transmembrane</keyword>
<dbReference type="GO" id="GO:0006895">
    <property type="term" value="P:Golgi to endosome transport"/>
    <property type="evidence" value="ECO:0007669"/>
    <property type="project" value="TreeGrafter"/>
</dbReference>
<keyword evidence="8 10" id="KW-0472">Membrane</keyword>
<feature type="transmembrane region" description="Helical" evidence="10">
    <location>
        <begin position="30"/>
        <end position="50"/>
    </location>
</feature>
<proteinExistence type="inferred from homology"/>
<evidence type="ECO:0000256" key="8">
    <source>
        <dbReference type="ARBA" id="ARBA00023136"/>
    </source>
</evidence>
<name>A0A6G1KVV5_9PEZI</name>
<dbReference type="AlphaFoldDB" id="A0A6G1KVV5"/>
<protein>
    <recommendedName>
        <fullName evidence="13">Integral membrane protein</fullName>
    </recommendedName>
</protein>
<dbReference type="GO" id="GO:0005829">
    <property type="term" value="C:cytosol"/>
    <property type="evidence" value="ECO:0007669"/>
    <property type="project" value="GOC"/>
</dbReference>
<dbReference type="OrthoDB" id="542931at2759"/>
<evidence type="ECO:0000256" key="4">
    <source>
        <dbReference type="ARBA" id="ARBA00022692"/>
    </source>
</evidence>
<evidence type="ECO:0000256" key="5">
    <source>
        <dbReference type="ARBA" id="ARBA00022927"/>
    </source>
</evidence>
<accession>A0A6G1KVV5</accession>
<feature type="transmembrane region" description="Helical" evidence="10">
    <location>
        <begin position="70"/>
        <end position="92"/>
    </location>
</feature>
<evidence type="ECO:0008006" key="13">
    <source>
        <dbReference type="Google" id="ProtNLM"/>
    </source>
</evidence>
<dbReference type="GO" id="GO:0005802">
    <property type="term" value="C:trans-Golgi network"/>
    <property type="evidence" value="ECO:0007669"/>
    <property type="project" value="TreeGrafter"/>
</dbReference>
<dbReference type="PANTHER" id="PTHR12952">
    <property type="entry name" value="SYS1"/>
    <property type="match status" value="1"/>
</dbReference>
<dbReference type="GO" id="GO:0000139">
    <property type="term" value="C:Golgi membrane"/>
    <property type="evidence" value="ECO:0007669"/>
    <property type="project" value="UniProtKB-SubCell"/>
</dbReference>